<comment type="caution">
    <text evidence="1">The sequence shown here is derived from an EMBL/GenBank/DDBJ whole genome shotgun (WGS) entry which is preliminary data.</text>
</comment>
<dbReference type="AlphaFoldDB" id="A0AAP8U428"/>
<proteinExistence type="predicted"/>
<name>A0AAP8U428_BRELA</name>
<organism evidence="1 2">
    <name type="scientific">Brevibacillus laterosporus</name>
    <name type="common">Bacillus laterosporus</name>
    <dbReference type="NCBI Taxonomy" id="1465"/>
    <lineage>
        <taxon>Bacteria</taxon>
        <taxon>Bacillati</taxon>
        <taxon>Bacillota</taxon>
        <taxon>Bacilli</taxon>
        <taxon>Bacillales</taxon>
        <taxon>Paenibacillaceae</taxon>
        <taxon>Brevibacillus</taxon>
    </lineage>
</organism>
<dbReference type="RefSeq" id="WP_104033068.1">
    <property type="nucleotide sequence ID" value="NZ_PRKQ01000031.1"/>
</dbReference>
<dbReference type="Proteomes" id="UP000239759">
    <property type="component" value="Unassembled WGS sequence"/>
</dbReference>
<sequence>MRKLPLDNEGFSLSIRQINDKLSGNQDTIFYATKRYQFIFDLLTGVCHKWFEAKISQTLVNFSVLDMFDLPGQKKLEFQKKMLGKS</sequence>
<accession>A0AAP8U428</accession>
<protein>
    <submittedName>
        <fullName evidence="1">Uncharacterized protein</fullName>
    </submittedName>
</protein>
<gene>
    <name evidence="1" type="ORF">C4A77_20135</name>
</gene>
<reference evidence="1 2" key="1">
    <citation type="submission" date="2018-02" db="EMBL/GenBank/DDBJ databases">
        <title>Comparative analysis of genomes of three Brevibacillus laterosporus strains producers of potent antimicrobials isolated from silage.</title>
        <authorList>
            <person name="Kojic M."/>
            <person name="Miljkovic M."/>
            <person name="Studholme D."/>
            <person name="Filipic B."/>
        </authorList>
    </citation>
    <scope>NUCLEOTIDE SEQUENCE [LARGE SCALE GENOMIC DNA]</scope>
    <source>
        <strain evidence="1 2">BGSP11</strain>
    </source>
</reference>
<dbReference type="EMBL" id="PRKQ01000031">
    <property type="protein sequence ID" value="PPA93088.1"/>
    <property type="molecule type" value="Genomic_DNA"/>
</dbReference>
<evidence type="ECO:0000313" key="2">
    <source>
        <dbReference type="Proteomes" id="UP000239759"/>
    </source>
</evidence>
<evidence type="ECO:0000313" key="1">
    <source>
        <dbReference type="EMBL" id="PPA93088.1"/>
    </source>
</evidence>